<dbReference type="InterPro" id="IPR045063">
    <property type="entry name" value="Dynamin_N"/>
</dbReference>
<protein>
    <recommendedName>
        <fullName evidence="7">Interferon-induced GTP-binding protein Mx2</fullName>
    </recommendedName>
</protein>
<dbReference type="SMART" id="SM00053">
    <property type="entry name" value="DYNc"/>
    <property type="match status" value="1"/>
</dbReference>
<dbReference type="PANTHER" id="PTHR11566:SF215">
    <property type="entry name" value="DYNAMIN GTPASE"/>
    <property type="match status" value="1"/>
</dbReference>
<dbReference type="GO" id="GO:0008017">
    <property type="term" value="F:microtubule binding"/>
    <property type="evidence" value="ECO:0007669"/>
    <property type="project" value="TreeGrafter"/>
</dbReference>
<dbReference type="InterPro" id="IPR022812">
    <property type="entry name" value="Dynamin"/>
</dbReference>
<dbReference type="GO" id="GO:0000266">
    <property type="term" value="P:mitochondrial fission"/>
    <property type="evidence" value="ECO:0007669"/>
    <property type="project" value="TreeGrafter"/>
</dbReference>
<dbReference type="InterPro" id="IPR030381">
    <property type="entry name" value="G_DYNAMIN_dom"/>
</dbReference>
<evidence type="ECO:0000256" key="2">
    <source>
        <dbReference type="ARBA" id="ARBA00023134"/>
    </source>
</evidence>
<dbReference type="GO" id="GO:0005525">
    <property type="term" value="F:GTP binding"/>
    <property type="evidence" value="ECO:0007669"/>
    <property type="project" value="InterPro"/>
</dbReference>
<dbReference type="Pfam" id="PF01031">
    <property type="entry name" value="Dynamin_M"/>
    <property type="match status" value="1"/>
</dbReference>
<dbReference type="PROSITE" id="PS51388">
    <property type="entry name" value="GED"/>
    <property type="match status" value="1"/>
</dbReference>
<feature type="domain" description="Dynamin-type G" evidence="4">
    <location>
        <begin position="30"/>
        <end position="318"/>
    </location>
</feature>
<evidence type="ECO:0000259" key="4">
    <source>
        <dbReference type="PROSITE" id="PS51718"/>
    </source>
</evidence>
<dbReference type="Gene3D" id="3.40.50.300">
    <property type="entry name" value="P-loop containing nucleotide triphosphate hydrolases"/>
    <property type="match status" value="1"/>
</dbReference>
<evidence type="ECO:0000313" key="6">
    <source>
        <dbReference type="Proteomes" id="UP000290540"/>
    </source>
</evidence>
<dbReference type="GO" id="GO:0016020">
    <property type="term" value="C:membrane"/>
    <property type="evidence" value="ECO:0007669"/>
    <property type="project" value="TreeGrafter"/>
</dbReference>
<sequence>MTILQEFPQLSDPQLLDKIDRLRDLNIAQHVALPQLVVVGDQSSGKSSLLESVTGIPFLRDQTLCTRHATQISSRRQDVELVNISIIPGPNASEDHRKHLEAFRRTESRSSEFRLHFTDIMKKAHEQMGLRSDLSKSQGAIFSEDVLKVEIYGPQEDLLTIIDVPGMFRVAGDGTTKDDMEMVNNLVRKYIKDERTIILAVLPSNVDIATQEILQLAEEFDKNGERTLGILTKPDLVTEKGAQDAVCDLVRGKRRPLTLGYYIVRNRGADDAKVEHHQLEQIFGNYPWNQLPPDRVGISALKEQLRCLLWDISTREFPKMMADIDQQLKTCDDELDELGPPRQNHREQRTFLCRIAGQFQEHVRSALSADYNASKIFEKEKLRLITQVVNITEIFCFEFHKRAHSRNFETPRHIPQFASEEWDFEDKSNGAGETEESAFDSHIRPIEELVNSANVDKGTEQELTELGDIITFPGDITGPDDNMAAWIKDVYLRSRGLDLGTFNAHLISVAFAEQSRKWKAITETYMNRVVLTVHRFIKIILGKICRDQEIYQKLWREILIGLLPGYRRALEQVELLIHVDQQKQPYTLNKRFNESLAETKGERLMGFLYATARKDTKQYGEVQYMVNLRDVPGVTKAQSNAEYLQQEVHDILRAYYSLARDRYIDNIFQLAVNYHLLHGPGSPLKVFTQDWVLGLDNGDLDRIAGESKATKRNRSRIKKKISDLEKALNILKEPQSSEYLAVVG</sequence>
<dbReference type="Proteomes" id="UP000290540">
    <property type="component" value="Unassembled WGS sequence"/>
</dbReference>
<gene>
    <name evidence="5" type="ORF">BFJ63_vAg16527</name>
</gene>
<feature type="domain" description="GED" evidence="3">
    <location>
        <begin position="645"/>
        <end position="739"/>
    </location>
</feature>
<dbReference type="InterPro" id="IPR000375">
    <property type="entry name" value="Dynamin_stalk"/>
</dbReference>
<dbReference type="Pfam" id="PF00350">
    <property type="entry name" value="Dynamin_N"/>
    <property type="match status" value="1"/>
</dbReference>
<dbReference type="GO" id="GO:0003924">
    <property type="term" value="F:GTPase activity"/>
    <property type="evidence" value="ECO:0007669"/>
    <property type="project" value="InterPro"/>
</dbReference>
<dbReference type="PROSITE" id="PS51718">
    <property type="entry name" value="G_DYNAMIN_2"/>
    <property type="match status" value="1"/>
</dbReference>
<reference evidence="5 6" key="1">
    <citation type="submission" date="2016-12" db="EMBL/GenBank/DDBJ databases">
        <title>Draft genome sequence of Fusarium oxysporum causing rot on Narcissus.</title>
        <authorList>
            <person name="Armitage A.D."/>
            <person name="Taylor A."/>
            <person name="Clarkson J.P."/>
            <person name="Harrison R.J."/>
            <person name="Jackson A.C."/>
        </authorList>
    </citation>
    <scope>NUCLEOTIDE SEQUENCE [LARGE SCALE GENOMIC DNA]</scope>
    <source>
        <strain evidence="5 6">N139</strain>
    </source>
</reference>
<dbReference type="GO" id="GO:0005739">
    <property type="term" value="C:mitochondrion"/>
    <property type="evidence" value="ECO:0007669"/>
    <property type="project" value="TreeGrafter"/>
</dbReference>
<keyword evidence="1" id="KW-0547">Nucleotide-binding</keyword>
<name>A0A4Q2V208_FUSOX</name>
<accession>A0A4Q2V208</accession>
<dbReference type="GO" id="GO:0048312">
    <property type="term" value="P:intracellular distribution of mitochondria"/>
    <property type="evidence" value="ECO:0007669"/>
    <property type="project" value="TreeGrafter"/>
</dbReference>
<dbReference type="InterPro" id="IPR027417">
    <property type="entry name" value="P-loop_NTPase"/>
</dbReference>
<dbReference type="AlphaFoldDB" id="A0A4Q2V208"/>
<dbReference type="PRINTS" id="PR00195">
    <property type="entry name" value="DYNAMIN"/>
</dbReference>
<dbReference type="GO" id="GO:0006897">
    <property type="term" value="P:endocytosis"/>
    <property type="evidence" value="ECO:0007669"/>
    <property type="project" value="TreeGrafter"/>
</dbReference>
<evidence type="ECO:0000259" key="3">
    <source>
        <dbReference type="PROSITE" id="PS51388"/>
    </source>
</evidence>
<dbReference type="PANTHER" id="PTHR11566">
    <property type="entry name" value="DYNAMIN"/>
    <property type="match status" value="1"/>
</dbReference>
<keyword evidence="2" id="KW-0342">GTP-binding</keyword>
<dbReference type="CDD" id="cd08771">
    <property type="entry name" value="DLP_1"/>
    <property type="match status" value="1"/>
</dbReference>
<organism evidence="5 6">
    <name type="scientific">Fusarium oxysporum f. sp. narcissi</name>
    <dbReference type="NCBI Taxonomy" id="451672"/>
    <lineage>
        <taxon>Eukaryota</taxon>
        <taxon>Fungi</taxon>
        <taxon>Dikarya</taxon>
        <taxon>Ascomycota</taxon>
        <taxon>Pezizomycotina</taxon>
        <taxon>Sordariomycetes</taxon>
        <taxon>Hypocreomycetidae</taxon>
        <taxon>Hypocreales</taxon>
        <taxon>Nectriaceae</taxon>
        <taxon>Fusarium</taxon>
        <taxon>Fusarium oxysporum species complex</taxon>
    </lineage>
</organism>
<dbReference type="InterPro" id="IPR001401">
    <property type="entry name" value="Dynamin_GTPase"/>
</dbReference>
<evidence type="ECO:0000256" key="1">
    <source>
        <dbReference type="ARBA" id="ARBA00022741"/>
    </source>
</evidence>
<dbReference type="InterPro" id="IPR020850">
    <property type="entry name" value="GED_dom"/>
</dbReference>
<dbReference type="EMBL" id="MQTW01000352">
    <property type="protein sequence ID" value="RYC80582.1"/>
    <property type="molecule type" value="Genomic_DNA"/>
</dbReference>
<evidence type="ECO:0000313" key="5">
    <source>
        <dbReference type="EMBL" id="RYC80582.1"/>
    </source>
</evidence>
<dbReference type="FunFam" id="3.40.50.300:FF:001425">
    <property type="entry name" value="Dynamin GTPase, putative"/>
    <property type="match status" value="1"/>
</dbReference>
<dbReference type="GO" id="GO:0005874">
    <property type="term" value="C:microtubule"/>
    <property type="evidence" value="ECO:0007669"/>
    <property type="project" value="TreeGrafter"/>
</dbReference>
<dbReference type="GO" id="GO:0016559">
    <property type="term" value="P:peroxisome fission"/>
    <property type="evidence" value="ECO:0007669"/>
    <property type="project" value="TreeGrafter"/>
</dbReference>
<comment type="caution">
    <text evidence="5">The sequence shown here is derived from an EMBL/GenBank/DDBJ whole genome shotgun (WGS) entry which is preliminary data.</text>
</comment>
<proteinExistence type="predicted"/>
<evidence type="ECO:0008006" key="7">
    <source>
        <dbReference type="Google" id="ProtNLM"/>
    </source>
</evidence>
<dbReference type="SUPFAM" id="SSF52540">
    <property type="entry name" value="P-loop containing nucleoside triphosphate hydrolases"/>
    <property type="match status" value="1"/>
</dbReference>